<evidence type="ECO:0000256" key="3">
    <source>
        <dbReference type="ARBA" id="ARBA00022989"/>
    </source>
</evidence>
<keyword evidence="3 5" id="KW-1133">Transmembrane helix</keyword>
<name>A0A6J6GG90_9ZZZZ</name>
<dbReference type="InterPro" id="IPR019109">
    <property type="entry name" value="MamF_MmsF"/>
</dbReference>
<gene>
    <name evidence="7" type="ORF">UFOPK1835_00053</name>
</gene>
<evidence type="ECO:0000313" key="7">
    <source>
        <dbReference type="EMBL" id="CAB4595808.1"/>
    </source>
</evidence>
<evidence type="ECO:0000256" key="2">
    <source>
        <dbReference type="ARBA" id="ARBA00022692"/>
    </source>
</evidence>
<feature type="transmembrane region" description="Helical" evidence="5">
    <location>
        <begin position="82"/>
        <end position="104"/>
    </location>
</feature>
<dbReference type="AlphaFoldDB" id="A0A6J6GG90"/>
<reference evidence="7" key="1">
    <citation type="submission" date="2020-05" db="EMBL/GenBank/DDBJ databases">
        <authorList>
            <person name="Chiriac C."/>
            <person name="Salcher M."/>
            <person name="Ghai R."/>
            <person name="Kavagutti S V."/>
        </authorList>
    </citation>
    <scope>NUCLEOTIDE SEQUENCE</scope>
</reference>
<keyword evidence="4 5" id="KW-0472">Membrane</keyword>
<evidence type="ECO:0000259" key="6">
    <source>
        <dbReference type="Pfam" id="PF10708"/>
    </source>
</evidence>
<sequence>MTTQEPTSNPAPGWYPDPQGVSRWWDGQAWGDPAPVASSSSGTDPKTMAVLAQALGIVTGFLAPLVIYLINGEKDPFVRHHAAEALNFQITLLIGYVVAFALSLILIGLLLLPVLFVLGIVFPILAAVAANKGEWYRYPVSIRLVPGAVG</sequence>
<dbReference type="Pfam" id="PF10708">
    <property type="entry name" value="DUF2510"/>
    <property type="match status" value="1"/>
</dbReference>
<evidence type="ECO:0000256" key="1">
    <source>
        <dbReference type="ARBA" id="ARBA00004141"/>
    </source>
</evidence>
<protein>
    <submittedName>
        <fullName evidence="7">Unannotated protein</fullName>
    </submittedName>
</protein>
<dbReference type="EMBL" id="CAEZUP010000001">
    <property type="protein sequence ID" value="CAB4595808.1"/>
    <property type="molecule type" value="Genomic_DNA"/>
</dbReference>
<dbReference type="Pfam" id="PF09685">
    <property type="entry name" value="MamF_MmsF"/>
    <property type="match status" value="1"/>
</dbReference>
<feature type="transmembrane region" description="Helical" evidence="5">
    <location>
        <begin position="110"/>
        <end position="130"/>
    </location>
</feature>
<feature type="domain" description="DUF2510" evidence="6">
    <location>
        <begin position="12"/>
        <end position="32"/>
    </location>
</feature>
<evidence type="ECO:0000256" key="4">
    <source>
        <dbReference type="ARBA" id="ARBA00023136"/>
    </source>
</evidence>
<evidence type="ECO:0000256" key="5">
    <source>
        <dbReference type="SAM" id="Phobius"/>
    </source>
</evidence>
<dbReference type="InterPro" id="IPR018929">
    <property type="entry name" value="DUF2510"/>
</dbReference>
<keyword evidence="2 5" id="KW-0812">Transmembrane</keyword>
<proteinExistence type="predicted"/>
<comment type="subcellular location">
    <subcellularLocation>
        <location evidence="1">Membrane</location>
        <topology evidence="1">Multi-pass membrane protein</topology>
    </subcellularLocation>
</comment>
<accession>A0A6J6GG90</accession>
<organism evidence="7">
    <name type="scientific">freshwater metagenome</name>
    <dbReference type="NCBI Taxonomy" id="449393"/>
    <lineage>
        <taxon>unclassified sequences</taxon>
        <taxon>metagenomes</taxon>
        <taxon>ecological metagenomes</taxon>
    </lineage>
</organism>
<feature type="transmembrane region" description="Helical" evidence="5">
    <location>
        <begin position="48"/>
        <end position="70"/>
    </location>
</feature>